<gene>
    <name evidence="1" type="ORF">PsorP6_001616</name>
</gene>
<protein>
    <submittedName>
        <fullName evidence="1">Uncharacterized protein</fullName>
    </submittedName>
</protein>
<reference evidence="1 2" key="1">
    <citation type="journal article" date="2022" name="bioRxiv">
        <title>The genome of the oomycete Peronosclerospora sorghi, a cosmopolitan pathogen of maize and sorghum, is inflated with dispersed pseudogenes.</title>
        <authorList>
            <person name="Fletcher K."/>
            <person name="Martin F."/>
            <person name="Isakeit T."/>
            <person name="Cavanaugh K."/>
            <person name="Magill C."/>
            <person name="Michelmore R."/>
        </authorList>
    </citation>
    <scope>NUCLEOTIDE SEQUENCE [LARGE SCALE GENOMIC DNA]</scope>
    <source>
        <strain evidence="1">P6</strain>
    </source>
</reference>
<keyword evidence="2" id="KW-1185">Reference proteome</keyword>
<comment type="caution">
    <text evidence="1">The sequence shown here is derived from an EMBL/GenBank/DDBJ whole genome shotgun (WGS) entry which is preliminary data.</text>
</comment>
<dbReference type="Proteomes" id="UP001163321">
    <property type="component" value="Chromosome 1"/>
</dbReference>
<name>A0ACC0WWI4_9STRA</name>
<accession>A0ACC0WWI4</accession>
<dbReference type="EMBL" id="CM047580">
    <property type="protein sequence ID" value="KAI9923303.1"/>
    <property type="molecule type" value="Genomic_DNA"/>
</dbReference>
<organism evidence="1 2">
    <name type="scientific">Peronosclerospora sorghi</name>
    <dbReference type="NCBI Taxonomy" id="230839"/>
    <lineage>
        <taxon>Eukaryota</taxon>
        <taxon>Sar</taxon>
        <taxon>Stramenopiles</taxon>
        <taxon>Oomycota</taxon>
        <taxon>Peronosporomycetes</taxon>
        <taxon>Peronosporales</taxon>
        <taxon>Peronosporaceae</taxon>
        <taxon>Peronosclerospora</taxon>
    </lineage>
</organism>
<evidence type="ECO:0000313" key="2">
    <source>
        <dbReference type="Proteomes" id="UP001163321"/>
    </source>
</evidence>
<evidence type="ECO:0000313" key="1">
    <source>
        <dbReference type="EMBL" id="KAI9923303.1"/>
    </source>
</evidence>
<proteinExistence type="predicted"/>
<sequence length="285" mass="31339">MGLGRSGSGRGSALPTQWDGSGHNVATQNFLGRAVGQHFRPNGTARVTMLRPKTFWVGPCVSISDPMGRNVATQNFPGRAAGQCLRPMTRPKTQKNIINGSGRAGSGIEYKWVGSCRVKDLFLGRVGFWVYHCDWVGSGHNFPTQKRPGRVGNPVDPTQTDPLTALLTSSILLPSFQFQLEELSHTSGRNDRNSGVCGANKCSKCYETNLHCDSNISRVSSNKSSTWLRGFHALNCRTSPQALASLHTHKYDESERARVSNEALTRALTQKYPTSSREFRMINRA</sequence>